<evidence type="ECO:0000256" key="2">
    <source>
        <dbReference type="SAM" id="MobiDB-lite"/>
    </source>
</evidence>
<feature type="domain" description="AAA+ ATPase" evidence="3">
    <location>
        <begin position="49"/>
        <end position="356"/>
    </location>
</feature>
<dbReference type="Gene3D" id="1.10.287.130">
    <property type="match status" value="1"/>
</dbReference>
<evidence type="ECO:0000256" key="1">
    <source>
        <dbReference type="ARBA" id="ARBA00009625"/>
    </source>
</evidence>
<dbReference type="InterPro" id="IPR027417">
    <property type="entry name" value="P-loop_NTPase"/>
</dbReference>
<feature type="region of interest" description="Disordered" evidence="2">
    <location>
        <begin position="327"/>
        <end position="368"/>
    </location>
</feature>
<dbReference type="Gene3D" id="3.40.50.300">
    <property type="entry name" value="P-loop containing nucleotide triphosphate hydrolases"/>
    <property type="match status" value="1"/>
</dbReference>
<dbReference type="CDD" id="cd03114">
    <property type="entry name" value="MMAA-like"/>
    <property type="match status" value="1"/>
</dbReference>
<keyword evidence="5" id="KW-1185">Reference proteome</keyword>
<dbReference type="NCBIfam" id="NF006958">
    <property type="entry name" value="PRK09435.1"/>
    <property type="match status" value="1"/>
</dbReference>
<dbReference type="SUPFAM" id="SSF52540">
    <property type="entry name" value="P-loop containing nucleoside triphosphate hydrolases"/>
    <property type="match status" value="1"/>
</dbReference>
<dbReference type="Pfam" id="PF03308">
    <property type="entry name" value="MeaB"/>
    <property type="match status" value="1"/>
</dbReference>
<reference evidence="4" key="1">
    <citation type="submission" date="2024-02" db="EMBL/GenBank/DDBJ databases">
        <title>Genome sequences of strain Gemmobacter sp. JM10B15.</title>
        <authorList>
            <person name="Zhang M."/>
        </authorList>
    </citation>
    <scope>NUCLEOTIDE SEQUENCE</scope>
    <source>
        <strain evidence="4">JM10B15</strain>
    </source>
</reference>
<dbReference type="Proteomes" id="UP001431963">
    <property type="component" value="Unassembled WGS sequence"/>
</dbReference>
<name>A0ABU8BRP4_9RHOB</name>
<accession>A0ABU8BRP4</accession>
<evidence type="ECO:0000313" key="4">
    <source>
        <dbReference type="EMBL" id="MEH7827375.1"/>
    </source>
</evidence>
<dbReference type="EC" id="3.6.5.-" evidence="4"/>
<dbReference type="RefSeq" id="WP_335420114.1">
    <property type="nucleotide sequence ID" value="NZ_JBALHR010000002.1"/>
</dbReference>
<comment type="similarity">
    <text evidence="1">Belongs to the SIMIBI class G3E GTPase family. ArgK/MeaB subfamily.</text>
</comment>
<feature type="compositionally biased region" description="Basic and acidic residues" evidence="2">
    <location>
        <begin position="359"/>
        <end position="368"/>
    </location>
</feature>
<comment type="caution">
    <text evidence="4">The sequence shown here is derived from an EMBL/GenBank/DDBJ whole genome shotgun (WGS) entry which is preliminary data.</text>
</comment>
<dbReference type="SMART" id="SM00382">
    <property type="entry name" value="AAA"/>
    <property type="match status" value="1"/>
</dbReference>
<evidence type="ECO:0000259" key="3">
    <source>
        <dbReference type="SMART" id="SM00382"/>
    </source>
</evidence>
<dbReference type="EMBL" id="JBALHR010000002">
    <property type="protein sequence ID" value="MEH7827375.1"/>
    <property type="molecule type" value="Genomic_DNA"/>
</dbReference>
<dbReference type="PANTHER" id="PTHR23408:SF3">
    <property type="entry name" value="METHYLMALONIC ACIDURIA TYPE A PROTEIN, MITOCHONDRIAL"/>
    <property type="match status" value="1"/>
</dbReference>
<evidence type="ECO:0000313" key="5">
    <source>
        <dbReference type="Proteomes" id="UP001431963"/>
    </source>
</evidence>
<gene>
    <name evidence="4" type="primary">meaB</name>
    <name evidence="4" type="ORF">V6590_04375</name>
</gene>
<dbReference type="NCBIfam" id="TIGR00750">
    <property type="entry name" value="lao"/>
    <property type="match status" value="1"/>
</dbReference>
<proteinExistence type="inferred from homology"/>
<dbReference type="GO" id="GO:0016787">
    <property type="term" value="F:hydrolase activity"/>
    <property type="evidence" value="ECO:0007669"/>
    <property type="project" value="UniProtKB-KW"/>
</dbReference>
<protein>
    <submittedName>
        <fullName evidence="4">Methylmalonyl Co-A mutase-associated GTPase MeaB</fullName>
        <ecNumber evidence="4">3.6.5.-</ecNumber>
    </submittedName>
</protein>
<keyword evidence="4" id="KW-0378">Hydrolase</keyword>
<dbReference type="InterPro" id="IPR005129">
    <property type="entry name" value="GTPase_ArgK"/>
</dbReference>
<sequence length="368" mass="39506">MDVSPLAQSVIDGDRRALARAITLVESARSDHRDQARRLVAEVTGQGRQALRIGLSGTPGVGKSTFIESFGCFLTAQGLRVAVLAVDPSSARSGGSILGDKTRMERLSRDPRAFIRPSPSQTHLGGVARRTREAVALCEAAGFDVVLIETVGVGQSETMVAEMCDLFLLLLAPAGGDELQGVKRGIMEMADLILVNKADGDLKPAALRTQADYAGALRLLRRRPQDPDGFPKALTVSALEENGLAQAWAEMEALARWRRTEGHWDRRRAEQARHWFEEEVRQSLLARLTREPLRGLMDRLGSQVGEGTRSPDDAALEVLAHLGGKLGGRSSGASNPLGPADASPLLRGALSEKPCPKTGGRDCTNRLG</sequence>
<dbReference type="InterPro" id="IPR003593">
    <property type="entry name" value="AAA+_ATPase"/>
</dbReference>
<dbReference type="Gene3D" id="1.20.5.170">
    <property type="match status" value="1"/>
</dbReference>
<organism evidence="4 5">
    <name type="scientific">Gemmobacter denitrificans</name>
    <dbReference type="NCBI Taxonomy" id="3123040"/>
    <lineage>
        <taxon>Bacteria</taxon>
        <taxon>Pseudomonadati</taxon>
        <taxon>Pseudomonadota</taxon>
        <taxon>Alphaproteobacteria</taxon>
        <taxon>Rhodobacterales</taxon>
        <taxon>Paracoccaceae</taxon>
        <taxon>Gemmobacter</taxon>
    </lineage>
</organism>
<dbReference type="PANTHER" id="PTHR23408">
    <property type="entry name" value="METHYLMALONYL-COA MUTASE"/>
    <property type="match status" value="1"/>
</dbReference>